<dbReference type="RefSeq" id="WP_228416877.1">
    <property type="nucleotide sequence ID" value="NZ_CP081135.1"/>
</dbReference>
<reference evidence="5 6" key="1">
    <citation type="journal article" date="2023" name="Int. J. Syst. Evol. Microbiol.">
        <title>Terrisporobacter hibernicus sp. nov., isolated from bovine faeces in Northern Ireland.</title>
        <authorList>
            <person name="Mitchell M."/>
            <person name="Nguyen S.V."/>
            <person name="Connor M."/>
            <person name="Fairley D.J."/>
            <person name="Donoghue O."/>
            <person name="Marshall H."/>
            <person name="Koolman L."/>
            <person name="McMullan G."/>
            <person name="Schaffer K.E."/>
            <person name="McGrath J.W."/>
            <person name="Fanning S."/>
        </authorList>
    </citation>
    <scope>NUCLEOTIDE SEQUENCE [LARGE SCALE GENOMIC DNA]</scope>
    <source>
        <strain evidence="5 6">MCA3</strain>
    </source>
</reference>
<evidence type="ECO:0000259" key="4">
    <source>
        <dbReference type="SMART" id="SM00822"/>
    </source>
</evidence>
<dbReference type="InterPro" id="IPR057326">
    <property type="entry name" value="KR_dom"/>
</dbReference>
<dbReference type="PRINTS" id="PR00081">
    <property type="entry name" value="GDHRDH"/>
</dbReference>
<dbReference type="PANTHER" id="PTHR42760:SF133">
    <property type="entry name" value="3-OXOACYL-[ACYL-CARRIER-PROTEIN] REDUCTASE"/>
    <property type="match status" value="1"/>
</dbReference>
<evidence type="ECO:0000256" key="1">
    <source>
        <dbReference type="ARBA" id="ARBA00006484"/>
    </source>
</evidence>
<organism evidence="5 6">
    <name type="scientific">Terrisporobacter hibernicus</name>
    <dbReference type="NCBI Taxonomy" id="2813371"/>
    <lineage>
        <taxon>Bacteria</taxon>
        <taxon>Bacillati</taxon>
        <taxon>Bacillota</taxon>
        <taxon>Clostridia</taxon>
        <taxon>Peptostreptococcales</taxon>
        <taxon>Peptostreptococcaceae</taxon>
        <taxon>Terrisporobacter</taxon>
    </lineage>
</organism>
<evidence type="ECO:0000256" key="3">
    <source>
        <dbReference type="RuleBase" id="RU000363"/>
    </source>
</evidence>
<evidence type="ECO:0000256" key="2">
    <source>
        <dbReference type="ARBA" id="ARBA00023002"/>
    </source>
</evidence>
<gene>
    <name evidence="5" type="ORF">JW646_05695</name>
</gene>
<evidence type="ECO:0000313" key="5">
    <source>
        <dbReference type="EMBL" id="UEL48943.1"/>
    </source>
</evidence>
<dbReference type="InterPro" id="IPR020904">
    <property type="entry name" value="Sc_DH/Rdtase_CS"/>
</dbReference>
<dbReference type="NCBIfam" id="NF004817">
    <property type="entry name" value="PRK06171.1"/>
    <property type="match status" value="1"/>
</dbReference>
<dbReference type="AlphaFoldDB" id="A0AAX2ZI99"/>
<dbReference type="FunFam" id="3.40.50.720:FF:000084">
    <property type="entry name" value="Short-chain dehydrogenase reductase"/>
    <property type="match status" value="1"/>
</dbReference>
<dbReference type="Gene3D" id="3.40.50.720">
    <property type="entry name" value="NAD(P)-binding Rossmann-like Domain"/>
    <property type="match status" value="1"/>
</dbReference>
<dbReference type="EMBL" id="CP081135">
    <property type="protein sequence ID" value="UEL48943.1"/>
    <property type="molecule type" value="Genomic_DNA"/>
</dbReference>
<dbReference type="SUPFAM" id="SSF51735">
    <property type="entry name" value="NAD(P)-binding Rossmann-fold domains"/>
    <property type="match status" value="1"/>
</dbReference>
<feature type="domain" description="Ketoreductase" evidence="4">
    <location>
        <begin position="11"/>
        <end position="200"/>
    </location>
</feature>
<dbReference type="PANTHER" id="PTHR42760">
    <property type="entry name" value="SHORT-CHAIN DEHYDROGENASES/REDUCTASES FAMILY MEMBER"/>
    <property type="match status" value="1"/>
</dbReference>
<dbReference type="PROSITE" id="PS00061">
    <property type="entry name" value="ADH_SHORT"/>
    <property type="match status" value="1"/>
</dbReference>
<comment type="similarity">
    <text evidence="1 3">Belongs to the short-chain dehydrogenases/reductases (SDR) family.</text>
</comment>
<dbReference type="Proteomes" id="UP001198983">
    <property type="component" value="Chromosome"/>
</dbReference>
<dbReference type="SMART" id="SM00822">
    <property type="entry name" value="PKS_KR"/>
    <property type="match status" value="1"/>
</dbReference>
<name>A0AAX2ZI99_9FIRM</name>
<keyword evidence="2" id="KW-0560">Oxidoreductase</keyword>
<evidence type="ECO:0000313" key="6">
    <source>
        <dbReference type="Proteomes" id="UP001198983"/>
    </source>
</evidence>
<dbReference type="KEGG" id="tem:JW646_05695"/>
<dbReference type="InterPro" id="IPR036291">
    <property type="entry name" value="NAD(P)-bd_dom_sf"/>
</dbReference>
<dbReference type="InterPro" id="IPR002347">
    <property type="entry name" value="SDR_fam"/>
</dbReference>
<dbReference type="PRINTS" id="PR00080">
    <property type="entry name" value="SDRFAMILY"/>
</dbReference>
<dbReference type="Pfam" id="PF00106">
    <property type="entry name" value="adh_short"/>
    <property type="match status" value="1"/>
</dbReference>
<sequence>MEKSWLSLENKTVLVTGGASGIGKAVAQEFLNVGANVVVCDLNPNEPEFQIEENSGKMLYANMNVTDKESISSAVKKAKETFGSIDVLVNNAGINIPSLLIDDKEENSKYELNDNIYDKVMGINVKGVYLCAQIAGREMVKQGHGVIINMSSECGLEGSEGQGIYAASKNAVNSFTRSWAKELGKKGVRVVGVAPGIMEATGLRTLAYEEALSYTRGITVDQLRAGYTKSSTTPIGRDGKLSEVANTVCFLASERAGYIHGVTVNVAGGKTRG</sequence>
<protein>
    <submittedName>
        <fullName evidence="5">SDR family oxidoreductase</fullName>
    </submittedName>
</protein>
<dbReference type="CDD" id="cd05233">
    <property type="entry name" value="SDR_c"/>
    <property type="match status" value="1"/>
</dbReference>
<accession>A0AAX2ZI99</accession>
<dbReference type="GO" id="GO:0016616">
    <property type="term" value="F:oxidoreductase activity, acting on the CH-OH group of donors, NAD or NADP as acceptor"/>
    <property type="evidence" value="ECO:0007669"/>
    <property type="project" value="UniProtKB-ARBA"/>
</dbReference>
<keyword evidence="6" id="KW-1185">Reference proteome</keyword>
<dbReference type="GO" id="GO:0008206">
    <property type="term" value="P:bile acid metabolic process"/>
    <property type="evidence" value="ECO:0007669"/>
    <property type="project" value="UniProtKB-ARBA"/>
</dbReference>
<proteinExistence type="inferred from homology"/>